<evidence type="ECO:0000313" key="2">
    <source>
        <dbReference type="EMBL" id="CAA9276123.1"/>
    </source>
</evidence>
<dbReference type="EMBL" id="CADCTL010000249">
    <property type="protein sequence ID" value="CAA9276123.1"/>
    <property type="molecule type" value="Genomic_DNA"/>
</dbReference>
<feature type="compositionally biased region" description="Basic residues" evidence="1">
    <location>
        <begin position="110"/>
        <end position="119"/>
    </location>
</feature>
<protein>
    <submittedName>
        <fullName evidence="2">Mobile element protein</fullName>
    </submittedName>
</protein>
<sequence>AGGRGVRHQAAHCDPHGRARARGGRAVLLGGGRHGVRRGRGRDGVAPGGQGLRARGHGRAPRPLLGRAADRRGHGRRGCGRTPSLGVAPPLGGRGHEGAAPVRLGLSRTRPPRGGRVRRGGGGPLDARPARAAPRRRWRTRVLHDVVPERHPGRRPRGGRGAALDHRGRLREREERTRPRPQRDPLMARLAPPRLARDAGLRRARCDPPSGKRDVRANPAARESRERALVRWSLQEIRRIAARLAQRRIRPAIVLAWSAWRRAHQAAARRSHL</sequence>
<reference evidence="2" key="1">
    <citation type="submission" date="2020-02" db="EMBL/GenBank/DDBJ databases">
        <authorList>
            <person name="Meier V. D."/>
        </authorList>
    </citation>
    <scope>NUCLEOTIDE SEQUENCE</scope>
    <source>
        <strain evidence="2">AVDCRST_MAG04</strain>
    </source>
</reference>
<feature type="compositionally biased region" description="Basic residues" evidence="1">
    <location>
        <begin position="1"/>
        <end position="10"/>
    </location>
</feature>
<feature type="region of interest" description="Disordered" evidence="1">
    <location>
        <begin position="200"/>
        <end position="222"/>
    </location>
</feature>
<feature type="non-terminal residue" evidence="2">
    <location>
        <position position="273"/>
    </location>
</feature>
<accession>A0A6J4JH10</accession>
<evidence type="ECO:0000256" key="1">
    <source>
        <dbReference type="SAM" id="MobiDB-lite"/>
    </source>
</evidence>
<gene>
    <name evidence="2" type="ORF">AVDCRST_MAG04-3368</name>
</gene>
<name>A0A6J4JH10_9PROT</name>
<dbReference type="AlphaFoldDB" id="A0A6J4JH10"/>
<proteinExistence type="predicted"/>
<feature type="non-terminal residue" evidence="2">
    <location>
        <position position="1"/>
    </location>
</feature>
<feature type="region of interest" description="Disordered" evidence="1">
    <location>
        <begin position="1"/>
        <end position="185"/>
    </location>
</feature>
<organism evidence="2">
    <name type="scientific">uncultured Acetobacteraceae bacterium</name>
    <dbReference type="NCBI Taxonomy" id="169975"/>
    <lineage>
        <taxon>Bacteria</taxon>
        <taxon>Pseudomonadati</taxon>
        <taxon>Pseudomonadota</taxon>
        <taxon>Alphaproteobacteria</taxon>
        <taxon>Acetobacterales</taxon>
        <taxon>Acetobacteraceae</taxon>
        <taxon>environmental samples</taxon>
    </lineage>
</organism>
<feature type="compositionally biased region" description="Basic and acidic residues" evidence="1">
    <location>
        <begin position="163"/>
        <end position="183"/>
    </location>
</feature>
<feature type="compositionally biased region" description="Basic and acidic residues" evidence="1">
    <location>
        <begin position="142"/>
        <end position="151"/>
    </location>
</feature>